<evidence type="ECO:0000313" key="2">
    <source>
        <dbReference type="EMBL" id="CAF3806498.1"/>
    </source>
</evidence>
<organism evidence="2 3">
    <name type="scientific">Adineta steineri</name>
    <dbReference type="NCBI Taxonomy" id="433720"/>
    <lineage>
        <taxon>Eukaryota</taxon>
        <taxon>Metazoa</taxon>
        <taxon>Spiralia</taxon>
        <taxon>Gnathifera</taxon>
        <taxon>Rotifera</taxon>
        <taxon>Eurotatoria</taxon>
        <taxon>Bdelloidea</taxon>
        <taxon>Adinetida</taxon>
        <taxon>Adinetidae</taxon>
        <taxon>Adineta</taxon>
    </lineage>
</organism>
<proteinExistence type="predicted"/>
<dbReference type="EMBL" id="CAJOAY010001184">
    <property type="protein sequence ID" value="CAF3806498.1"/>
    <property type="molecule type" value="Genomic_DNA"/>
</dbReference>
<dbReference type="EMBL" id="CAJNON010000416">
    <property type="protein sequence ID" value="CAF1251391.1"/>
    <property type="molecule type" value="Genomic_DNA"/>
</dbReference>
<accession>A0A819C0K1</accession>
<dbReference type="SUPFAM" id="SSF48452">
    <property type="entry name" value="TPR-like"/>
    <property type="match status" value="1"/>
</dbReference>
<evidence type="ECO:0000313" key="3">
    <source>
        <dbReference type="Proteomes" id="UP000663881"/>
    </source>
</evidence>
<dbReference type="Proteomes" id="UP000663881">
    <property type="component" value="Unassembled WGS sequence"/>
</dbReference>
<reference evidence="2" key="1">
    <citation type="submission" date="2021-02" db="EMBL/GenBank/DDBJ databases">
        <authorList>
            <person name="Nowell W R."/>
        </authorList>
    </citation>
    <scope>NUCLEOTIDE SEQUENCE</scope>
</reference>
<dbReference type="Gene3D" id="1.25.40.10">
    <property type="entry name" value="Tetratricopeptide repeat domain"/>
    <property type="match status" value="1"/>
</dbReference>
<protein>
    <submittedName>
        <fullName evidence="2">Uncharacterized protein</fullName>
    </submittedName>
</protein>
<evidence type="ECO:0000313" key="1">
    <source>
        <dbReference type="EMBL" id="CAF1251391.1"/>
    </source>
</evidence>
<comment type="caution">
    <text evidence="2">The sequence shown here is derived from an EMBL/GenBank/DDBJ whole genome shotgun (WGS) entry which is preliminary data.</text>
</comment>
<dbReference type="Proteomes" id="UP000663891">
    <property type="component" value="Unassembled WGS sequence"/>
</dbReference>
<gene>
    <name evidence="2" type="ORF">OKA104_LOCUS18800</name>
    <name evidence="1" type="ORF">VCS650_LOCUS28352</name>
</gene>
<name>A0A819C0K1_9BILA</name>
<dbReference type="AlphaFoldDB" id="A0A819C0K1"/>
<sequence length="349" mass="40319">MMIEALLTMPCLSDSNTEMILTCEQLCNNNHELFNAIKISFENYSPTNLLQQLTSGSLPLSILIQRLYRNDVTMKMILSLQQLFIYIRDGTNTLNQCVSSFTAYCAQIINIDEITSLKDKDSIQLLSLRAYILASTHTVTARTIARQAKVMGYQAAILEIKVSEKYAKMVYSVDDSRVFFPMGSIFRVHSIDLAPDGIWHLQLTYIVQEKHFFKEQLYLRIEERLTWLTFGNYLSLLQTSEQAIDYYQYLLDHLDLNSSARASIYNNMGVVLTLKQADTKAFYYYEQALTLVKQSDFIDDSIIRISCPYLEKTLNSHKHALACLNDSYFSKNFRETIFCILKKRQSKCN</sequence>
<dbReference type="InterPro" id="IPR011990">
    <property type="entry name" value="TPR-like_helical_dom_sf"/>
</dbReference>
<dbReference type="OrthoDB" id="10212024at2759"/>